<proteinExistence type="predicted"/>
<dbReference type="PROSITE" id="PS00552">
    <property type="entry name" value="HTH_MERR_1"/>
    <property type="match status" value="1"/>
</dbReference>
<dbReference type="GO" id="GO:0003700">
    <property type="term" value="F:DNA-binding transcription factor activity"/>
    <property type="evidence" value="ECO:0007669"/>
    <property type="project" value="InterPro"/>
</dbReference>
<dbReference type="SUPFAM" id="SSF46955">
    <property type="entry name" value="Putative DNA-binding domain"/>
    <property type="match status" value="1"/>
</dbReference>
<organism evidence="3 4">
    <name type="scientific">Virgisporangium aliadipatigenens</name>
    <dbReference type="NCBI Taxonomy" id="741659"/>
    <lineage>
        <taxon>Bacteria</taxon>
        <taxon>Bacillati</taxon>
        <taxon>Actinomycetota</taxon>
        <taxon>Actinomycetes</taxon>
        <taxon>Micromonosporales</taxon>
        <taxon>Micromonosporaceae</taxon>
        <taxon>Virgisporangium</taxon>
    </lineage>
</organism>
<dbReference type="PANTHER" id="PTHR30204">
    <property type="entry name" value="REDOX-CYCLING DRUG-SENSING TRANSCRIPTIONAL ACTIVATOR SOXR"/>
    <property type="match status" value="1"/>
</dbReference>
<dbReference type="PANTHER" id="PTHR30204:SF96">
    <property type="entry name" value="CHROMOSOME-ANCHORING PROTEIN RACA"/>
    <property type="match status" value="1"/>
</dbReference>
<dbReference type="Gene3D" id="1.10.1660.10">
    <property type="match status" value="1"/>
</dbReference>
<comment type="caution">
    <text evidence="3">The sequence shown here is derived from an EMBL/GenBank/DDBJ whole genome shotgun (WGS) entry which is preliminary data.</text>
</comment>
<feature type="domain" description="HTH merR-type" evidence="2">
    <location>
        <begin position="3"/>
        <end position="72"/>
    </location>
</feature>
<name>A0A8J3YWJ8_9ACTN</name>
<dbReference type="CDD" id="cd04788">
    <property type="entry name" value="HTH_NolA-AlbR"/>
    <property type="match status" value="1"/>
</dbReference>
<dbReference type="InterPro" id="IPR009061">
    <property type="entry name" value="DNA-bd_dom_put_sf"/>
</dbReference>
<dbReference type="InterPro" id="IPR000551">
    <property type="entry name" value="MerR-type_HTH_dom"/>
</dbReference>
<keyword evidence="4" id="KW-1185">Reference proteome</keyword>
<dbReference type="GO" id="GO:0003677">
    <property type="term" value="F:DNA binding"/>
    <property type="evidence" value="ECO:0007669"/>
    <property type="project" value="UniProtKB-KW"/>
</dbReference>
<dbReference type="Proteomes" id="UP000619260">
    <property type="component" value="Unassembled WGS sequence"/>
</dbReference>
<dbReference type="SMART" id="SM00422">
    <property type="entry name" value="HTH_MERR"/>
    <property type="match status" value="1"/>
</dbReference>
<dbReference type="PROSITE" id="PS50937">
    <property type="entry name" value="HTH_MERR_2"/>
    <property type="match status" value="1"/>
</dbReference>
<evidence type="ECO:0000256" key="1">
    <source>
        <dbReference type="ARBA" id="ARBA00023125"/>
    </source>
</evidence>
<evidence type="ECO:0000259" key="2">
    <source>
        <dbReference type="PROSITE" id="PS50937"/>
    </source>
</evidence>
<keyword evidence="1" id="KW-0238">DNA-binding</keyword>
<dbReference type="InterPro" id="IPR047057">
    <property type="entry name" value="MerR_fam"/>
</dbReference>
<dbReference type="EMBL" id="BOPF01000060">
    <property type="protein sequence ID" value="GIJ52007.1"/>
    <property type="molecule type" value="Genomic_DNA"/>
</dbReference>
<accession>A0A8J3YWJ8</accession>
<evidence type="ECO:0000313" key="4">
    <source>
        <dbReference type="Proteomes" id="UP000619260"/>
    </source>
</evidence>
<dbReference type="PRINTS" id="PR00040">
    <property type="entry name" value="HTHMERR"/>
</dbReference>
<dbReference type="AlphaFoldDB" id="A0A8J3YWJ8"/>
<sequence length="202" mass="22840">MTTWRIGELATATGVTVRTLHHYDGLGLLSPSERTSVGHRRYTAADVRRLHRIIALRDFGLSLAEIARVLDGPDADPRELLRAQLARVEERLTAGERLRRTLIDLIASLDQVSLDRAVEPDVHHLIALIEGTTRMNRPLTEEELAEMTETRQALMATLTPEQIAEMNETRRRWRESLTEEELTAARTARAALLPPSWQPRDG</sequence>
<dbReference type="Pfam" id="PF13411">
    <property type="entry name" value="MerR_1"/>
    <property type="match status" value="1"/>
</dbReference>
<gene>
    <name evidence="3" type="ORF">Val02_88930</name>
</gene>
<reference evidence="3" key="1">
    <citation type="submission" date="2021-01" db="EMBL/GenBank/DDBJ databases">
        <title>Whole genome shotgun sequence of Virgisporangium aliadipatigenens NBRC 105644.</title>
        <authorList>
            <person name="Komaki H."/>
            <person name="Tamura T."/>
        </authorList>
    </citation>
    <scope>NUCLEOTIDE SEQUENCE</scope>
    <source>
        <strain evidence="3">NBRC 105644</strain>
    </source>
</reference>
<evidence type="ECO:0000313" key="3">
    <source>
        <dbReference type="EMBL" id="GIJ52007.1"/>
    </source>
</evidence>
<dbReference type="RefSeq" id="WP_203905402.1">
    <property type="nucleotide sequence ID" value="NZ_BOPF01000060.1"/>
</dbReference>
<protein>
    <submittedName>
        <fullName evidence="3">Transcriptional regulator</fullName>
    </submittedName>
</protein>